<protein>
    <recommendedName>
        <fullName evidence="5">Cytochrome P450</fullName>
    </recommendedName>
</protein>
<dbReference type="SUPFAM" id="SSF48264">
    <property type="entry name" value="Cytochrome P450"/>
    <property type="match status" value="1"/>
</dbReference>
<dbReference type="InterPro" id="IPR036396">
    <property type="entry name" value="Cyt_P450_sf"/>
</dbReference>
<comment type="similarity">
    <text evidence="1 2">Belongs to the cytochrome P450 family.</text>
</comment>
<dbReference type="Gene3D" id="1.10.630.10">
    <property type="entry name" value="Cytochrome P450"/>
    <property type="match status" value="1"/>
</dbReference>
<evidence type="ECO:0000256" key="2">
    <source>
        <dbReference type="RuleBase" id="RU000461"/>
    </source>
</evidence>
<dbReference type="PRINTS" id="PR00463">
    <property type="entry name" value="EP450I"/>
</dbReference>
<dbReference type="CDD" id="cd11073">
    <property type="entry name" value="CYP76-like"/>
    <property type="match status" value="1"/>
</dbReference>
<keyword evidence="2" id="KW-0503">Monooxygenase</keyword>
<dbReference type="PROSITE" id="PS00086">
    <property type="entry name" value="CYTOCHROME_P450"/>
    <property type="match status" value="1"/>
</dbReference>
<evidence type="ECO:0008006" key="5">
    <source>
        <dbReference type="Google" id="ProtNLM"/>
    </source>
</evidence>
<dbReference type="PANTHER" id="PTHR47950">
    <property type="entry name" value="CYTOCHROME P450, FAMILY 76, SUBFAMILY C, POLYPEPTIDE 5-RELATED"/>
    <property type="match status" value="1"/>
</dbReference>
<keyword evidence="2" id="KW-0408">Iron</keyword>
<proteinExistence type="inferred from homology"/>
<organism evidence="3 4">
    <name type="scientific">Stylosanthes scabra</name>
    <dbReference type="NCBI Taxonomy" id="79078"/>
    <lineage>
        <taxon>Eukaryota</taxon>
        <taxon>Viridiplantae</taxon>
        <taxon>Streptophyta</taxon>
        <taxon>Embryophyta</taxon>
        <taxon>Tracheophyta</taxon>
        <taxon>Spermatophyta</taxon>
        <taxon>Magnoliopsida</taxon>
        <taxon>eudicotyledons</taxon>
        <taxon>Gunneridae</taxon>
        <taxon>Pentapetalae</taxon>
        <taxon>rosids</taxon>
        <taxon>fabids</taxon>
        <taxon>Fabales</taxon>
        <taxon>Fabaceae</taxon>
        <taxon>Papilionoideae</taxon>
        <taxon>50 kb inversion clade</taxon>
        <taxon>dalbergioids sensu lato</taxon>
        <taxon>Dalbergieae</taxon>
        <taxon>Pterocarpus clade</taxon>
        <taxon>Stylosanthes</taxon>
    </lineage>
</organism>
<dbReference type="Proteomes" id="UP001341840">
    <property type="component" value="Unassembled WGS sequence"/>
</dbReference>
<keyword evidence="2" id="KW-0560">Oxidoreductase</keyword>
<evidence type="ECO:0000313" key="4">
    <source>
        <dbReference type="Proteomes" id="UP001341840"/>
    </source>
</evidence>
<dbReference type="InterPro" id="IPR017972">
    <property type="entry name" value="Cyt_P450_CS"/>
</dbReference>
<dbReference type="InterPro" id="IPR002401">
    <property type="entry name" value="Cyt_P450_E_grp-I"/>
</dbReference>
<keyword evidence="4" id="KW-1185">Reference proteome</keyword>
<dbReference type="InterPro" id="IPR001128">
    <property type="entry name" value="Cyt_P450"/>
</dbReference>
<accession>A0ABU6UEB4</accession>
<evidence type="ECO:0000256" key="1">
    <source>
        <dbReference type="ARBA" id="ARBA00010617"/>
    </source>
</evidence>
<evidence type="ECO:0000313" key="3">
    <source>
        <dbReference type="EMBL" id="MED6159381.1"/>
    </source>
</evidence>
<reference evidence="3 4" key="1">
    <citation type="journal article" date="2023" name="Plants (Basel)">
        <title>Bridging the Gap: Combining Genomics and Transcriptomics Approaches to Understand Stylosanthes scabra, an Orphan Legume from the Brazilian Caatinga.</title>
        <authorList>
            <person name="Ferreira-Neto J.R.C."/>
            <person name="da Silva M.D."/>
            <person name="Binneck E."/>
            <person name="de Melo N.F."/>
            <person name="da Silva R.H."/>
            <person name="de Melo A.L.T.M."/>
            <person name="Pandolfi V."/>
            <person name="Bustamante F.O."/>
            <person name="Brasileiro-Vidal A.C."/>
            <person name="Benko-Iseppon A.M."/>
        </authorList>
    </citation>
    <scope>NUCLEOTIDE SEQUENCE [LARGE SCALE GENOMIC DNA]</scope>
    <source>
        <tissue evidence="3">Leaves</tissue>
    </source>
</reference>
<dbReference type="PANTHER" id="PTHR47950:SF30">
    <property type="entry name" value="CYTOCHROME P450 FAMILY PROTEIN"/>
    <property type="match status" value="1"/>
</dbReference>
<name>A0ABU6UEB4_9FABA</name>
<dbReference type="Pfam" id="PF00067">
    <property type="entry name" value="p450"/>
    <property type="match status" value="1"/>
</dbReference>
<dbReference type="PRINTS" id="PR00385">
    <property type="entry name" value="P450"/>
</dbReference>
<keyword evidence="2" id="KW-0349">Heme</keyword>
<sequence length="502" mass="57142">MEYLTLLLTFLFVCAVIHLLLSNLGIKRQKSTKLPPGPKPLPIIGNILELGTQPHQSLTKLSQTYGPIMTLRLGNITTIVISSPQLAKEVLLKNDQVSSYRAVPDTLHALDHNIYSLGWMQPSNQWKILRRVCATKVFSSQQLDSTQVLRRRKVQELMDFVKEKSEKGEALDIGETVFTTVLNFISNTFFSMDLGDFNSPKSLEFKENFCSINDEAGKPNIVDFFPILRLLDPQGARARMTKYFRKLINFFDGLVEERLQSRSLEKKTKACKDVLDSLLEVMLEENSQVTRLHVLHLFLVLIVAGVETTSITIEWAMAELLRNPEKLEKVRNELQHALGKNEQLEEKHISKLPFLKAVVKETFRLHPPAPFLVPHQSQEDVELCGFIVPKNSQVWVNVFAMGRDASIWTNPNEFMPERFLESEIDFQGRDFELIPFGAGRRMCPGLPLAYRGVHIVLASLLHGYDWKVANLNGQKEEDLDMADKYGLTLRKAQPLQAIPIHS</sequence>
<gene>
    <name evidence="3" type="ORF">PIB30_041859</name>
</gene>
<keyword evidence="2" id="KW-0479">Metal-binding</keyword>
<dbReference type="EMBL" id="JASCZI010121063">
    <property type="protein sequence ID" value="MED6159381.1"/>
    <property type="molecule type" value="Genomic_DNA"/>
</dbReference>
<comment type="caution">
    <text evidence="3">The sequence shown here is derived from an EMBL/GenBank/DDBJ whole genome shotgun (WGS) entry which is preliminary data.</text>
</comment>